<organism evidence="8 9">
    <name type="scientific">Ustilago bromivora</name>
    <dbReference type="NCBI Taxonomy" id="307758"/>
    <lineage>
        <taxon>Eukaryota</taxon>
        <taxon>Fungi</taxon>
        <taxon>Dikarya</taxon>
        <taxon>Basidiomycota</taxon>
        <taxon>Ustilaginomycotina</taxon>
        <taxon>Ustilaginomycetes</taxon>
        <taxon>Ustilaginales</taxon>
        <taxon>Ustilaginaceae</taxon>
        <taxon>Ustilago</taxon>
    </lineage>
</organism>
<dbReference type="InterPro" id="IPR005024">
    <property type="entry name" value="Snf7_fam"/>
</dbReference>
<dbReference type="GO" id="GO:0006900">
    <property type="term" value="P:vesicle budding from membrane"/>
    <property type="evidence" value="ECO:0007669"/>
    <property type="project" value="TreeGrafter"/>
</dbReference>
<dbReference type="Gene3D" id="6.10.250.1710">
    <property type="match status" value="1"/>
</dbReference>
<reference evidence="8" key="1">
    <citation type="submission" date="2018-08" db="EMBL/GenBank/DDBJ databases">
        <authorList>
            <person name="Guldener U."/>
        </authorList>
    </citation>
    <scope>NUCLEOTIDE SEQUENCE</scope>
    <source>
        <strain evidence="8">UB2</strain>
    </source>
</reference>
<evidence type="ECO:0000256" key="1">
    <source>
        <dbReference type="ARBA" id="ARBA00004177"/>
    </source>
</evidence>
<dbReference type="EMBL" id="ULHB01000017">
    <property type="protein sequence ID" value="SYW76300.1"/>
    <property type="molecule type" value="Genomic_DNA"/>
</dbReference>
<dbReference type="AlphaFoldDB" id="A0A8H8QIW8"/>
<dbReference type="Proteomes" id="UP000658997">
    <property type="component" value="Unassembled WGS sequence"/>
</dbReference>
<evidence type="ECO:0000256" key="2">
    <source>
        <dbReference type="ARBA" id="ARBA00006190"/>
    </source>
</evidence>
<dbReference type="Gene3D" id="1.10.287.1060">
    <property type="entry name" value="ESAT-6-like"/>
    <property type="match status" value="1"/>
</dbReference>
<dbReference type="Pfam" id="PF03357">
    <property type="entry name" value="Snf7"/>
    <property type="match status" value="1"/>
</dbReference>
<dbReference type="GO" id="GO:0009898">
    <property type="term" value="C:cytoplasmic side of plasma membrane"/>
    <property type="evidence" value="ECO:0007669"/>
    <property type="project" value="TreeGrafter"/>
</dbReference>
<proteinExistence type="inferred from homology"/>
<dbReference type="PANTHER" id="PTHR22761">
    <property type="entry name" value="CHARGED MULTIVESICULAR BODY PROTEIN"/>
    <property type="match status" value="1"/>
</dbReference>
<evidence type="ECO:0000256" key="7">
    <source>
        <dbReference type="SAM" id="MobiDB-lite"/>
    </source>
</evidence>
<keyword evidence="9" id="KW-1185">Reference proteome</keyword>
<name>A0A8H8QIW8_9BASI</name>
<gene>
    <name evidence="8" type="ORF">UBRO2_01371</name>
</gene>
<keyword evidence="3" id="KW-0967">Endosome</keyword>
<evidence type="ECO:0000256" key="4">
    <source>
        <dbReference type="ARBA" id="ARBA00040017"/>
    </source>
</evidence>
<protein>
    <recommendedName>
        <fullName evidence="4">Vacuolar-sorting protein SNF7</fullName>
    </recommendedName>
    <alternativeName>
        <fullName evidence="5">Vacuolar protein-sorting-associated protein 32</fullName>
    </alternativeName>
</protein>
<evidence type="ECO:0000313" key="9">
    <source>
        <dbReference type="Proteomes" id="UP000658997"/>
    </source>
</evidence>
<feature type="region of interest" description="Disordered" evidence="7">
    <location>
        <begin position="184"/>
        <end position="221"/>
    </location>
</feature>
<evidence type="ECO:0000256" key="5">
    <source>
        <dbReference type="ARBA" id="ARBA00042586"/>
    </source>
</evidence>
<dbReference type="GO" id="GO:0032511">
    <property type="term" value="P:late endosome to vacuole transport via multivesicular body sorting pathway"/>
    <property type="evidence" value="ECO:0007669"/>
    <property type="project" value="TreeGrafter"/>
</dbReference>
<dbReference type="PANTHER" id="PTHR22761:SF10">
    <property type="entry name" value="GH13992P"/>
    <property type="match status" value="1"/>
</dbReference>
<comment type="similarity">
    <text evidence="2">Belongs to the SNF7 family.</text>
</comment>
<feature type="coiled-coil region" evidence="6">
    <location>
        <begin position="14"/>
        <end position="87"/>
    </location>
</feature>
<evidence type="ECO:0000256" key="6">
    <source>
        <dbReference type="SAM" id="Coils"/>
    </source>
</evidence>
<sequence>MSGWLNYFGKKDNKNSARDAIVGLRQQLLMLEKKEEHLNKKIDDELKKAKANVTTNKRAAQAALRQKKAYENELDRIAGTRMTLETQVNAIESANMNLETMSAMRKGADALKTIHGSLNIDKVDSTMDSIREQMDLTNEISDAISNPVGMGHDIDEDELKNELEELEQDELNERLVGADSVPLHTPAVASSAGPSRVSNGPERKQAMVEDDDDAELPAHSHQSPFSSAAETVHAGPTFAPATSVITLGARVDGINSCIGRLEDTIHLNFTTILTRIDSLQSSPHPPSTSTSPAVVTSQPSLPVFPWVPLEVISQVASDTLKPERLILLCNPKSCISKETPAQAGLVFADSQVRITEESSKQCSSSFAKAIPNIHVLAQVWLVYTAIHIHHTWHLNLNDALLACLEILIKFDQIYSWKGVTKYHLAICHQRFGTGVMHEWAHTDTTFQG</sequence>
<dbReference type="GO" id="GO:0005771">
    <property type="term" value="C:multivesicular body"/>
    <property type="evidence" value="ECO:0007669"/>
    <property type="project" value="TreeGrafter"/>
</dbReference>
<accession>A0A8H8QIW8</accession>
<evidence type="ECO:0000313" key="8">
    <source>
        <dbReference type="EMBL" id="SYW76300.1"/>
    </source>
</evidence>
<comment type="subcellular location">
    <subcellularLocation>
        <location evidence="1">Endosome</location>
    </subcellularLocation>
</comment>
<evidence type="ECO:0000256" key="3">
    <source>
        <dbReference type="ARBA" id="ARBA00022753"/>
    </source>
</evidence>
<keyword evidence="6" id="KW-0175">Coiled coil</keyword>
<comment type="caution">
    <text evidence="8">The sequence shown here is derived from an EMBL/GenBank/DDBJ whole genome shotgun (WGS) entry which is preliminary data.</text>
</comment>
<dbReference type="GO" id="GO:0000815">
    <property type="term" value="C:ESCRT III complex"/>
    <property type="evidence" value="ECO:0007669"/>
    <property type="project" value="TreeGrafter"/>
</dbReference>